<dbReference type="AlphaFoldDB" id="A0AA38ITE7"/>
<dbReference type="SUPFAM" id="SSF50978">
    <property type="entry name" value="WD40 repeat-like"/>
    <property type="match status" value="1"/>
</dbReference>
<dbReference type="GO" id="GO:0042073">
    <property type="term" value="P:intraciliary transport"/>
    <property type="evidence" value="ECO:0007669"/>
    <property type="project" value="TreeGrafter"/>
</dbReference>
<evidence type="ECO:0000256" key="7">
    <source>
        <dbReference type="ARBA" id="ARBA00023273"/>
    </source>
</evidence>
<dbReference type="InterPro" id="IPR036322">
    <property type="entry name" value="WD40_repeat_dom_sf"/>
</dbReference>
<evidence type="ECO:0000256" key="5">
    <source>
        <dbReference type="ARBA" id="ARBA00022803"/>
    </source>
</evidence>
<evidence type="ECO:0000313" key="9">
    <source>
        <dbReference type="EMBL" id="KAJ3660529.1"/>
    </source>
</evidence>
<dbReference type="Pfam" id="PF00400">
    <property type="entry name" value="WD40"/>
    <property type="match status" value="2"/>
</dbReference>
<keyword evidence="6" id="KW-0969">Cilium</keyword>
<organism evidence="9 10">
    <name type="scientific">Zophobas morio</name>
    <dbReference type="NCBI Taxonomy" id="2755281"/>
    <lineage>
        <taxon>Eukaryota</taxon>
        <taxon>Metazoa</taxon>
        <taxon>Ecdysozoa</taxon>
        <taxon>Arthropoda</taxon>
        <taxon>Hexapoda</taxon>
        <taxon>Insecta</taxon>
        <taxon>Pterygota</taxon>
        <taxon>Neoptera</taxon>
        <taxon>Endopterygota</taxon>
        <taxon>Coleoptera</taxon>
        <taxon>Polyphaga</taxon>
        <taxon>Cucujiformia</taxon>
        <taxon>Tenebrionidae</taxon>
        <taxon>Zophobas</taxon>
    </lineage>
</organism>
<evidence type="ECO:0000256" key="1">
    <source>
        <dbReference type="ARBA" id="ARBA00004138"/>
    </source>
</evidence>
<dbReference type="Proteomes" id="UP001168821">
    <property type="component" value="Unassembled WGS sequence"/>
</dbReference>
<evidence type="ECO:0000256" key="2">
    <source>
        <dbReference type="ARBA" id="ARBA00022473"/>
    </source>
</evidence>
<accession>A0AA38ITE7</accession>
<dbReference type="SMART" id="SM00320">
    <property type="entry name" value="WD40"/>
    <property type="match status" value="2"/>
</dbReference>
<dbReference type="GO" id="GO:0005930">
    <property type="term" value="C:axoneme"/>
    <property type="evidence" value="ECO:0007669"/>
    <property type="project" value="TreeGrafter"/>
</dbReference>
<evidence type="ECO:0000256" key="3">
    <source>
        <dbReference type="ARBA" id="ARBA00022574"/>
    </source>
</evidence>
<keyword evidence="3" id="KW-0853">WD repeat</keyword>
<comment type="similarity">
    <text evidence="8">Belongs to the IFT172 family.</text>
</comment>
<keyword evidence="2" id="KW-0217">Developmental protein</keyword>
<keyword evidence="10" id="KW-1185">Reference proteome</keyword>
<name>A0AA38ITE7_9CUCU</name>
<dbReference type="InterPro" id="IPR015943">
    <property type="entry name" value="WD40/YVTN_repeat-like_dom_sf"/>
</dbReference>
<keyword evidence="4" id="KW-0677">Repeat</keyword>
<evidence type="ECO:0000313" key="10">
    <source>
        <dbReference type="Proteomes" id="UP001168821"/>
    </source>
</evidence>
<proteinExistence type="inferred from homology"/>
<dbReference type="GO" id="GO:0036064">
    <property type="term" value="C:ciliary basal body"/>
    <property type="evidence" value="ECO:0007669"/>
    <property type="project" value="TreeGrafter"/>
</dbReference>
<comment type="subcellular location">
    <subcellularLocation>
        <location evidence="1">Cell projection</location>
        <location evidence="1">Cilium</location>
    </subcellularLocation>
</comment>
<evidence type="ECO:0000256" key="8">
    <source>
        <dbReference type="ARBA" id="ARBA00038130"/>
    </source>
</evidence>
<dbReference type="EMBL" id="JALNTZ010000002">
    <property type="protein sequence ID" value="KAJ3660529.1"/>
    <property type="molecule type" value="Genomic_DNA"/>
</dbReference>
<evidence type="ECO:0000256" key="6">
    <source>
        <dbReference type="ARBA" id="ARBA00023069"/>
    </source>
</evidence>
<reference evidence="9" key="1">
    <citation type="journal article" date="2023" name="G3 (Bethesda)">
        <title>Whole genome assemblies of Zophobas morio and Tenebrio molitor.</title>
        <authorList>
            <person name="Kaur S."/>
            <person name="Stinson S.A."/>
            <person name="diCenzo G.C."/>
        </authorList>
    </citation>
    <scope>NUCLEOTIDE SEQUENCE</scope>
    <source>
        <strain evidence="9">QUZm001</strain>
    </source>
</reference>
<evidence type="ECO:0000256" key="4">
    <source>
        <dbReference type="ARBA" id="ARBA00022737"/>
    </source>
</evidence>
<protein>
    <recommendedName>
        <fullName evidence="11">Intraflagellar transport protein 172 homolog</fullName>
    </recommendedName>
</protein>
<dbReference type="InterPro" id="IPR001680">
    <property type="entry name" value="WD40_rpt"/>
</dbReference>
<dbReference type="PANTHER" id="PTHR15722">
    <property type="entry name" value="IFT140/172-RELATED"/>
    <property type="match status" value="1"/>
</dbReference>
<keyword evidence="7" id="KW-0966">Cell projection</keyword>
<keyword evidence="5" id="KW-0802">TPR repeat</keyword>
<dbReference type="Gene3D" id="2.130.10.10">
    <property type="entry name" value="YVTN repeat-like/Quinoprotein amine dehydrogenase"/>
    <property type="match status" value="1"/>
</dbReference>
<dbReference type="GO" id="GO:0030992">
    <property type="term" value="C:intraciliary transport particle B"/>
    <property type="evidence" value="ECO:0007669"/>
    <property type="project" value="TreeGrafter"/>
</dbReference>
<comment type="caution">
    <text evidence="9">The sequence shown here is derived from an EMBL/GenBank/DDBJ whole genome shotgun (WGS) entry which is preliminary data.</text>
</comment>
<dbReference type="PANTHER" id="PTHR15722:SF2">
    <property type="entry name" value="INTRAFLAGELLAR TRANSPORT PROTEIN 172 HOMOLOG"/>
    <property type="match status" value="1"/>
</dbReference>
<gene>
    <name evidence="9" type="ORF">Zmor_004972</name>
</gene>
<sequence>MQLKYLQTILEAQDGEARIVALSWSPNNQKLAVATSDRQILLFDEKGEKRDRFSTKPADPEAGKKSYVIKGIAFSPDSTKLAVGQSDCIVYVYKLGEKWGEKKVCVGDF</sequence>
<evidence type="ECO:0008006" key="11">
    <source>
        <dbReference type="Google" id="ProtNLM"/>
    </source>
</evidence>